<organism evidence="3 4">
    <name type="scientific">Urochloa decumbens</name>
    <dbReference type="NCBI Taxonomy" id="240449"/>
    <lineage>
        <taxon>Eukaryota</taxon>
        <taxon>Viridiplantae</taxon>
        <taxon>Streptophyta</taxon>
        <taxon>Embryophyta</taxon>
        <taxon>Tracheophyta</taxon>
        <taxon>Spermatophyta</taxon>
        <taxon>Magnoliopsida</taxon>
        <taxon>Liliopsida</taxon>
        <taxon>Poales</taxon>
        <taxon>Poaceae</taxon>
        <taxon>PACMAD clade</taxon>
        <taxon>Panicoideae</taxon>
        <taxon>Panicodae</taxon>
        <taxon>Paniceae</taxon>
        <taxon>Melinidinae</taxon>
        <taxon>Urochloa</taxon>
    </lineage>
</organism>
<dbReference type="InterPro" id="IPR036047">
    <property type="entry name" value="F-box-like_dom_sf"/>
</dbReference>
<evidence type="ECO:0000259" key="2">
    <source>
        <dbReference type="SMART" id="SM00579"/>
    </source>
</evidence>
<reference evidence="3 4" key="2">
    <citation type="submission" date="2024-10" db="EMBL/GenBank/DDBJ databases">
        <authorList>
            <person name="Ryan C."/>
        </authorList>
    </citation>
    <scope>NUCLEOTIDE SEQUENCE [LARGE SCALE GENOMIC DNA]</scope>
</reference>
<feature type="domain" description="FBD" evidence="2">
    <location>
        <begin position="432"/>
        <end position="500"/>
    </location>
</feature>
<dbReference type="InterPro" id="IPR055411">
    <property type="entry name" value="LRR_FXL15/At3g58940/PEG3-like"/>
</dbReference>
<dbReference type="AlphaFoldDB" id="A0ABC8VFE3"/>
<dbReference type="InterPro" id="IPR055312">
    <property type="entry name" value="FBL15-like"/>
</dbReference>
<sequence length="516" mass="57076">MLPVYRMKPKPSSFPHSMEPSGGDGEVATKRAKPSSDDAGGGGGEDRLSALPDDILVLILLRLLTPAAARTSVLSRRWRRVWALLPELRFLRAPDLHRIGAVLDAHEAALRYLFVETRDAAAGSAAAWLPAAARRVTGRLLFHNLDEGGGAQEDGDEEIFELPCLESATSASLHLGFLGLAVPPAGVFARLTELSLARVRFHRSGELGDAVSSPRCPCLQKLTVHDSRGLGNLIIHSDSLQQVELRDLSGLQQLSIVAPALQVVDVMKCFYHDHNELVASISAPQLVTLVWIDDPRVPSSVQLGEMEHLELLGPSLYLVYGLQDSTLNHACLSFLRRFKVIEGLIITLAYLPKIDNCQYLMEDMTMLPNITFLRLIVLTNGHAFGASAFHVLRMCSGIRRLLLAFPATDVEAQKTCPSGCICGDQHNWETDQLLLNCLQEVEITPFRGSEHEVTFVKQLFDWATVLQKMTVSFDYSVTESMAKELCLVLRNFSRPEIRMEFYMDEGRVKVLSAPED</sequence>
<dbReference type="Pfam" id="PF00646">
    <property type="entry name" value="F-box"/>
    <property type="match status" value="1"/>
</dbReference>
<dbReference type="Proteomes" id="UP001497457">
    <property type="component" value="Chromosome 1b"/>
</dbReference>
<accession>A0ABC8VFE3</accession>
<dbReference type="Pfam" id="PF08387">
    <property type="entry name" value="FBD"/>
    <property type="match status" value="1"/>
</dbReference>
<gene>
    <name evidence="3" type="ORF">URODEC1_LOCUS2945</name>
</gene>
<dbReference type="Pfam" id="PF24758">
    <property type="entry name" value="LRR_At5g56370"/>
    <property type="match status" value="1"/>
</dbReference>
<evidence type="ECO:0000256" key="1">
    <source>
        <dbReference type="SAM" id="MobiDB-lite"/>
    </source>
</evidence>
<name>A0ABC8VFE3_9POAL</name>
<dbReference type="PANTHER" id="PTHR34709:SF52">
    <property type="entry name" value="OS07G0548100 PROTEIN"/>
    <property type="match status" value="1"/>
</dbReference>
<dbReference type="SMART" id="SM00579">
    <property type="entry name" value="FBD"/>
    <property type="match status" value="1"/>
</dbReference>
<dbReference type="PANTHER" id="PTHR34709">
    <property type="entry name" value="OS10G0396666 PROTEIN"/>
    <property type="match status" value="1"/>
</dbReference>
<feature type="region of interest" description="Disordered" evidence="1">
    <location>
        <begin position="1"/>
        <end position="45"/>
    </location>
</feature>
<proteinExistence type="predicted"/>
<reference evidence="4" key="1">
    <citation type="submission" date="2024-06" db="EMBL/GenBank/DDBJ databases">
        <authorList>
            <person name="Ryan C."/>
        </authorList>
    </citation>
    <scope>NUCLEOTIDE SEQUENCE [LARGE SCALE GENOMIC DNA]</scope>
</reference>
<keyword evidence="4" id="KW-1185">Reference proteome</keyword>
<evidence type="ECO:0000313" key="3">
    <source>
        <dbReference type="EMBL" id="CAL4889875.1"/>
    </source>
</evidence>
<dbReference type="SUPFAM" id="SSF52047">
    <property type="entry name" value="RNI-like"/>
    <property type="match status" value="1"/>
</dbReference>
<evidence type="ECO:0000313" key="4">
    <source>
        <dbReference type="Proteomes" id="UP001497457"/>
    </source>
</evidence>
<dbReference type="EMBL" id="OZ075111">
    <property type="protein sequence ID" value="CAL4889875.1"/>
    <property type="molecule type" value="Genomic_DNA"/>
</dbReference>
<protein>
    <recommendedName>
        <fullName evidence="2">FBD domain-containing protein</fullName>
    </recommendedName>
</protein>
<dbReference type="SUPFAM" id="SSF81383">
    <property type="entry name" value="F-box domain"/>
    <property type="match status" value="1"/>
</dbReference>
<dbReference type="InterPro" id="IPR006566">
    <property type="entry name" value="FBD"/>
</dbReference>
<dbReference type="InterPro" id="IPR001810">
    <property type="entry name" value="F-box_dom"/>
</dbReference>